<dbReference type="CDD" id="cd03207">
    <property type="entry name" value="GST_C_8"/>
    <property type="match status" value="1"/>
</dbReference>
<reference evidence="3 4" key="1">
    <citation type="submission" date="2017-05" db="EMBL/GenBank/DDBJ databases">
        <authorList>
            <person name="Varghese N."/>
            <person name="Submissions S."/>
        </authorList>
    </citation>
    <scope>NUCLEOTIDE SEQUENCE [LARGE SCALE GENOMIC DNA]</scope>
    <source>
        <strain evidence="3 4">DSM 15949</strain>
    </source>
</reference>
<dbReference type="InterPro" id="IPR004046">
    <property type="entry name" value="GST_C"/>
</dbReference>
<dbReference type="InterPro" id="IPR040079">
    <property type="entry name" value="Glutathione_S-Trfase"/>
</dbReference>
<dbReference type="SUPFAM" id="SSF52833">
    <property type="entry name" value="Thioredoxin-like"/>
    <property type="match status" value="1"/>
</dbReference>
<dbReference type="EMBL" id="FXTT01000002">
    <property type="protein sequence ID" value="SMP17503.1"/>
    <property type="molecule type" value="Genomic_DNA"/>
</dbReference>
<dbReference type="InterPro" id="IPR036282">
    <property type="entry name" value="Glutathione-S-Trfase_C_sf"/>
</dbReference>
<sequence>MTAQVELFYAPQSRASGVRVLLEELDAPYKLNVLNVKLGENRRPDFLRINPAGKVPTLVCGESVITEQVAIYIYLADLFPEKGLAPPLDDPLRGPYLRWFVHMASCFEPALVDRAMKREEAPQSVSPYGSFDTVMEAMRNQLSGQDYVLGNTMTAVDVLWGMGLRWGMMFGLVPEFEEFKAYTDRFFARPAVQNVLHDDQRLASEQDDAVKRAVE</sequence>
<dbReference type="SFLD" id="SFLDS00019">
    <property type="entry name" value="Glutathione_Transferase_(cytos"/>
    <property type="match status" value="1"/>
</dbReference>
<dbReference type="SUPFAM" id="SSF47616">
    <property type="entry name" value="GST C-terminal domain-like"/>
    <property type="match status" value="1"/>
</dbReference>
<evidence type="ECO:0000313" key="3">
    <source>
        <dbReference type="EMBL" id="SMP17503.1"/>
    </source>
</evidence>
<name>A0ABY1NUE9_9HYPH</name>
<dbReference type="Gene3D" id="3.40.30.10">
    <property type="entry name" value="Glutaredoxin"/>
    <property type="match status" value="1"/>
</dbReference>
<dbReference type="Gene3D" id="1.20.1050.10">
    <property type="match status" value="1"/>
</dbReference>
<dbReference type="Proteomes" id="UP001157914">
    <property type="component" value="Unassembled WGS sequence"/>
</dbReference>
<feature type="domain" description="GST N-terminal" evidence="2">
    <location>
        <begin position="2"/>
        <end position="83"/>
    </location>
</feature>
<accession>A0ABY1NUE9</accession>
<dbReference type="SFLD" id="SFLDG01150">
    <property type="entry name" value="Main.1:_Beta-like"/>
    <property type="match status" value="1"/>
</dbReference>
<dbReference type="InterPro" id="IPR036249">
    <property type="entry name" value="Thioredoxin-like_sf"/>
</dbReference>
<proteinExistence type="inferred from homology"/>
<comment type="caution">
    <text evidence="3">The sequence shown here is derived from an EMBL/GenBank/DDBJ whole genome shotgun (WGS) entry which is preliminary data.</text>
</comment>
<dbReference type="CDD" id="cd03046">
    <property type="entry name" value="GST_N_GTT1_like"/>
    <property type="match status" value="1"/>
</dbReference>
<dbReference type="Pfam" id="PF00043">
    <property type="entry name" value="GST_C"/>
    <property type="match status" value="1"/>
</dbReference>
<comment type="similarity">
    <text evidence="1">Belongs to the GST superfamily.</text>
</comment>
<protein>
    <submittedName>
        <fullName evidence="3">Glutathione S-transferase</fullName>
    </submittedName>
</protein>
<evidence type="ECO:0000259" key="2">
    <source>
        <dbReference type="PROSITE" id="PS50404"/>
    </source>
</evidence>
<dbReference type="Pfam" id="PF02798">
    <property type="entry name" value="GST_N"/>
    <property type="match status" value="1"/>
</dbReference>
<dbReference type="PANTHER" id="PTHR44051:SF21">
    <property type="entry name" value="GLUTATHIONE S-TRANSFERASE FAMILY PROTEIN"/>
    <property type="match status" value="1"/>
</dbReference>
<keyword evidence="4" id="KW-1185">Reference proteome</keyword>
<dbReference type="InterPro" id="IPR004045">
    <property type="entry name" value="Glutathione_S-Trfase_N"/>
</dbReference>
<gene>
    <name evidence="3" type="ORF">SAMN06265374_1833</name>
</gene>
<dbReference type="PROSITE" id="PS50404">
    <property type="entry name" value="GST_NTER"/>
    <property type="match status" value="1"/>
</dbReference>
<dbReference type="PANTHER" id="PTHR44051">
    <property type="entry name" value="GLUTATHIONE S-TRANSFERASE-RELATED"/>
    <property type="match status" value="1"/>
</dbReference>
<dbReference type="SFLD" id="SFLDG00358">
    <property type="entry name" value="Main_(cytGST)"/>
    <property type="match status" value="1"/>
</dbReference>
<dbReference type="RefSeq" id="WP_155190568.1">
    <property type="nucleotide sequence ID" value="NZ_BAAAEA010000003.1"/>
</dbReference>
<evidence type="ECO:0000313" key="4">
    <source>
        <dbReference type="Proteomes" id="UP001157914"/>
    </source>
</evidence>
<evidence type="ECO:0000256" key="1">
    <source>
        <dbReference type="RuleBase" id="RU003494"/>
    </source>
</evidence>
<organism evidence="3 4">
    <name type="scientific">Roseibium denhamense</name>
    <dbReference type="NCBI Taxonomy" id="76305"/>
    <lineage>
        <taxon>Bacteria</taxon>
        <taxon>Pseudomonadati</taxon>
        <taxon>Pseudomonadota</taxon>
        <taxon>Alphaproteobacteria</taxon>
        <taxon>Hyphomicrobiales</taxon>
        <taxon>Stappiaceae</taxon>
        <taxon>Roseibium</taxon>
    </lineage>
</organism>